<organism evidence="1 2">
    <name type="scientific">Steroidobacter gossypii</name>
    <dbReference type="NCBI Taxonomy" id="2805490"/>
    <lineage>
        <taxon>Bacteria</taxon>
        <taxon>Pseudomonadati</taxon>
        <taxon>Pseudomonadota</taxon>
        <taxon>Gammaproteobacteria</taxon>
        <taxon>Steroidobacterales</taxon>
        <taxon>Steroidobacteraceae</taxon>
        <taxon>Steroidobacter</taxon>
    </lineage>
</organism>
<protein>
    <recommendedName>
        <fullName evidence="3">Transposase</fullName>
    </recommendedName>
</protein>
<proteinExistence type="predicted"/>
<comment type="caution">
    <text evidence="1">The sequence shown here is derived from an EMBL/GenBank/DDBJ whole genome shotgun (WGS) entry which is preliminary data.</text>
</comment>
<name>A0ABS1X5U8_9GAMM</name>
<evidence type="ECO:0000313" key="2">
    <source>
        <dbReference type="Proteomes" id="UP000661077"/>
    </source>
</evidence>
<gene>
    <name evidence="1" type="ORF">JM946_28020</name>
</gene>
<accession>A0ABS1X5U8</accession>
<evidence type="ECO:0000313" key="1">
    <source>
        <dbReference type="EMBL" id="MBM0108597.1"/>
    </source>
</evidence>
<dbReference type="EMBL" id="JAEVLS010000009">
    <property type="protein sequence ID" value="MBM0108597.1"/>
    <property type="molecule type" value="Genomic_DNA"/>
</dbReference>
<reference evidence="1 2" key="1">
    <citation type="journal article" date="2021" name="Int. J. Syst. Evol. Microbiol.">
        <title>Steroidobacter gossypii sp. nov., isolated from soil of cotton cropping field.</title>
        <authorList>
            <person name="Huang R."/>
            <person name="Yang S."/>
            <person name="Zhen C."/>
            <person name="Liu W."/>
        </authorList>
    </citation>
    <scope>NUCLEOTIDE SEQUENCE [LARGE SCALE GENOMIC DNA]</scope>
    <source>
        <strain evidence="1 2">S1-65</strain>
    </source>
</reference>
<dbReference type="RefSeq" id="WP_203170772.1">
    <property type="nucleotide sequence ID" value="NZ_JAEVLS010000009.1"/>
</dbReference>
<sequence length="123" mass="14083">MSKQEARAQRINEWLEHLRRWKATGGSLAAYAKEHGVALWVLYHWRGVLIQEGRWEPARMPKVKPATSRLEAVPLQFARVAVTEAPMAPCIVRLQLGNGRRAEIELRQVEPLLQLIAAMERQP</sequence>
<evidence type="ECO:0008006" key="3">
    <source>
        <dbReference type="Google" id="ProtNLM"/>
    </source>
</evidence>
<dbReference type="Proteomes" id="UP000661077">
    <property type="component" value="Unassembled WGS sequence"/>
</dbReference>
<dbReference type="NCBIfam" id="NF047593">
    <property type="entry name" value="IS66_ISAeme5_TnpA"/>
    <property type="match status" value="1"/>
</dbReference>
<keyword evidence="2" id="KW-1185">Reference proteome</keyword>